<evidence type="ECO:0000313" key="2">
    <source>
        <dbReference type="Proteomes" id="UP001162992"/>
    </source>
</evidence>
<keyword evidence="2" id="KW-1185">Reference proteome</keyword>
<sequence>MSEMEDGDPTRYVLDMPRVKHIVPDPADDSYRLILLSDAITTSSLDEVPEEKLTALRKLIDVKVVLHEMVLDYTYWPVEYILKAILPDRWEVPTSFETIGHIAHLNLRDELLPYRKVIAKVILDKNRPKIKTVVNKVSIIDNEFRVPALEILGGENSLITEVKQQGATFKLDYGLVYWNSRLEHEHNRLISQFKKGQVVIDMFAGIGPFAILAARRGCIVYANDLNPDSVKYLEINAKINKVASGIFPHNMDARHFMQKLMKNFKFLFDDFKNEITAADNIELKIPQIMATKVEPIWNECPTEDRPCVSARMEIGCGLKIGTVVQNADSAFGNVSSSILDPAMLNDTASCPGITSSSTEQDALIGQESLLSCENGRNAQGKPSEYRDMSRGHKMPTSNVEVQERDEVNKPWEHFDHAIMNLPASAIEFLGVFQGLMSREYWRGPMPRVHCYCFMRSSESKEDIIQRAERIMRGRIRDPCLHTVRDVAPNKTMLCLSFQLPESVAFQETAVESMYDVDACKLERSTTTDTCDMKRARVV</sequence>
<proteinExistence type="predicted"/>
<evidence type="ECO:0000313" key="1">
    <source>
        <dbReference type="EMBL" id="KAJ7528412.1"/>
    </source>
</evidence>
<accession>A0ACC2BFB7</accession>
<dbReference type="EMBL" id="CM055106">
    <property type="protein sequence ID" value="KAJ7528412.1"/>
    <property type="molecule type" value="Genomic_DNA"/>
</dbReference>
<protein>
    <submittedName>
        <fullName evidence="1">Uncharacterized protein</fullName>
    </submittedName>
</protein>
<organism evidence="1 2">
    <name type="scientific">Diphasiastrum complanatum</name>
    <name type="common">Issler's clubmoss</name>
    <name type="synonym">Lycopodium complanatum</name>
    <dbReference type="NCBI Taxonomy" id="34168"/>
    <lineage>
        <taxon>Eukaryota</taxon>
        <taxon>Viridiplantae</taxon>
        <taxon>Streptophyta</taxon>
        <taxon>Embryophyta</taxon>
        <taxon>Tracheophyta</taxon>
        <taxon>Lycopodiopsida</taxon>
        <taxon>Lycopodiales</taxon>
        <taxon>Lycopodiaceae</taxon>
        <taxon>Lycopodioideae</taxon>
        <taxon>Diphasiastrum</taxon>
    </lineage>
</organism>
<dbReference type="Proteomes" id="UP001162992">
    <property type="component" value="Chromosome 15"/>
</dbReference>
<name>A0ACC2BFB7_DIPCM</name>
<gene>
    <name evidence="1" type="ORF">O6H91_15G002700</name>
</gene>
<reference evidence="2" key="1">
    <citation type="journal article" date="2024" name="Proc. Natl. Acad. Sci. U.S.A.">
        <title>Extraordinary preservation of gene collinearity over three hundred million years revealed in homosporous lycophytes.</title>
        <authorList>
            <person name="Li C."/>
            <person name="Wickell D."/>
            <person name="Kuo L.Y."/>
            <person name="Chen X."/>
            <person name="Nie B."/>
            <person name="Liao X."/>
            <person name="Peng D."/>
            <person name="Ji J."/>
            <person name="Jenkins J."/>
            <person name="Williams M."/>
            <person name="Shu S."/>
            <person name="Plott C."/>
            <person name="Barry K."/>
            <person name="Rajasekar S."/>
            <person name="Grimwood J."/>
            <person name="Han X."/>
            <person name="Sun S."/>
            <person name="Hou Z."/>
            <person name="He W."/>
            <person name="Dai G."/>
            <person name="Sun C."/>
            <person name="Schmutz J."/>
            <person name="Leebens-Mack J.H."/>
            <person name="Li F.W."/>
            <person name="Wang L."/>
        </authorList>
    </citation>
    <scope>NUCLEOTIDE SEQUENCE [LARGE SCALE GENOMIC DNA]</scope>
    <source>
        <strain evidence="2">cv. PW_Plant_1</strain>
    </source>
</reference>
<comment type="caution">
    <text evidence="1">The sequence shown here is derived from an EMBL/GenBank/DDBJ whole genome shotgun (WGS) entry which is preliminary data.</text>
</comment>